<dbReference type="EMBL" id="JBGNUJ010000008">
    <property type="protein sequence ID" value="KAL3956948.1"/>
    <property type="molecule type" value="Genomic_DNA"/>
</dbReference>
<proteinExistence type="predicted"/>
<evidence type="ECO:0000313" key="1">
    <source>
        <dbReference type="EMBL" id="KAL3956948.1"/>
    </source>
</evidence>
<accession>A0ACC4DNS3</accession>
<organism evidence="1 2">
    <name type="scientific">Purpureocillium lilacinum</name>
    <name type="common">Paecilomyces lilacinus</name>
    <dbReference type="NCBI Taxonomy" id="33203"/>
    <lineage>
        <taxon>Eukaryota</taxon>
        <taxon>Fungi</taxon>
        <taxon>Dikarya</taxon>
        <taxon>Ascomycota</taxon>
        <taxon>Pezizomycotina</taxon>
        <taxon>Sordariomycetes</taxon>
        <taxon>Hypocreomycetidae</taxon>
        <taxon>Hypocreales</taxon>
        <taxon>Ophiocordycipitaceae</taxon>
        <taxon>Purpureocillium</taxon>
    </lineage>
</organism>
<name>A0ACC4DNS3_PURLI</name>
<protein>
    <submittedName>
        <fullName evidence="1">Uncharacterized protein</fullName>
    </submittedName>
</protein>
<dbReference type="Proteomes" id="UP001638806">
    <property type="component" value="Unassembled WGS sequence"/>
</dbReference>
<gene>
    <name evidence="1" type="ORF">ACCO45_009794</name>
</gene>
<keyword evidence="2" id="KW-1185">Reference proteome</keyword>
<reference evidence="1" key="1">
    <citation type="submission" date="2024-12" db="EMBL/GenBank/DDBJ databases">
        <title>Comparative genomics and development of molecular markers within Purpureocillium lilacinum and among Purpureocillium species.</title>
        <authorList>
            <person name="Yeh Z.-Y."/>
            <person name="Ni N.-T."/>
            <person name="Lo P.-H."/>
            <person name="Mushyakhwo K."/>
            <person name="Lin C.-F."/>
            <person name="Nai Y.-S."/>
        </authorList>
    </citation>
    <scope>NUCLEOTIDE SEQUENCE</scope>
    <source>
        <strain evidence="1">NCHU-NPUST-175</strain>
    </source>
</reference>
<evidence type="ECO:0000313" key="2">
    <source>
        <dbReference type="Proteomes" id="UP001638806"/>
    </source>
</evidence>
<sequence>MYAPGLVFVVLILVGPRGVLLGDDGLEAVLLALLGDRAAAVAAVGARDGGERRRRLLRLVRRGAATAIRGRCFCHRARLLRRRRRTSVVGHSAPVVPGRRKHVWLAGVSNLPSPRRSQSASGPGSKPGSGSRGAADAPRASRVALRIRRLRVNSTDGAGEGEGEADNGMEDGRMAGVWCGVVEWPPLGDLGDPFADGPVSPARWWGV</sequence>
<comment type="caution">
    <text evidence="1">The sequence shown here is derived from an EMBL/GenBank/DDBJ whole genome shotgun (WGS) entry which is preliminary data.</text>
</comment>